<feature type="non-terminal residue" evidence="1">
    <location>
        <position position="1"/>
    </location>
</feature>
<dbReference type="AlphaFoldDB" id="A0A151L9K9"/>
<dbReference type="EMBL" id="LVLA01000013">
    <property type="protein sequence ID" value="KYN95546.1"/>
    <property type="molecule type" value="Genomic_DNA"/>
</dbReference>
<protein>
    <submittedName>
        <fullName evidence="1">Uncharacterized protein</fullName>
    </submittedName>
</protein>
<dbReference type="Proteomes" id="UP000076359">
    <property type="component" value="Chromosome 12"/>
</dbReference>
<proteinExistence type="predicted"/>
<evidence type="ECO:0000313" key="2">
    <source>
        <dbReference type="Proteomes" id="UP000076359"/>
    </source>
</evidence>
<gene>
    <name evidence="1" type="ORF">PRSY57_1244300</name>
</gene>
<organism evidence="1 2">
    <name type="scientific">Plasmodium reichenowi</name>
    <dbReference type="NCBI Taxonomy" id="5854"/>
    <lineage>
        <taxon>Eukaryota</taxon>
        <taxon>Sar</taxon>
        <taxon>Alveolata</taxon>
        <taxon>Apicomplexa</taxon>
        <taxon>Aconoidasida</taxon>
        <taxon>Haemosporida</taxon>
        <taxon>Plasmodiidae</taxon>
        <taxon>Plasmodium</taxon>
        <taxon>Plasmodium (Laverania)</taxon>
    </lineage>
</organism>
<accession>A0A151L9K9</accession>
<comment type="caution">
    <text evidence="1">The sequence shown here is derived from an EMBL/GenBank/DDBJ whole genome shotgun (WGS) entry which is preliminary data.</text>
</comment>
<reference evidence="1 2" key="1">
    <citation type="journal article" date="2016" name="Nat. Commun.">
        <title>Genomes of cryptic chimpanzee Plasmodium species reveal key evolutionary events leading to human malaria.</title>
        <authorList>
            <person name="Sundararaman S.A."/>
            <person name="Plenderleith L.J."/>
            <person name="Liu W."/>
            <person name="Loy D.E."/>
            <person name="Learn G.H."/>
            <person name="Li Y."/>
            <person name="Shaw K.S."/>
            <person name="Ayouba A."/>
            <person name="Peeters M."/>
            <person name="Speede S."/>
            <person name="Shaw G.M."/>
            <person name="Bushman F.D."/>
            <person name="Brisson D."/>
            <person name="Rayner J.C."/>
            <person name="Sharp P.M."/>
            <person name="Hahn B.H."/>
        </authorList>
    </citation>
    <scope>NUCLEOTIDE SEQUENCE [LARGE SCALE GENOMIC DNA]</scope>
    <source>
        <strain evidence="1 2">SY57</strain>
    </source>
</reference>
<evidence type="ECO:0000313" key="1">
    <source>
        <dbReference type="EMBL" id="KYN95546.1"/>
    </source>
</evidence>
<sequence>FLMDEDEIKKYIKRKHKKRKS</sequence>
<name>A0A151L9K9_PLARE</name>